<dbReference type="Gene3D" id="1.25.40.990">
    <property type="match status" value="1"/>
</dbReference>
<dbReference type="STRING" id="30069.A0A182XZ23"/>
<dbReference type="PANTHER" id="PTHR12436">
    <property type="entry name" value="80 KDA MCM3-ASSOCIATED PROTEIN"/>
    <property type="match status" value="1"/>
</dbReference>
<accession>A0A182XZ23</accession>
<protein>
    <recommendedName>
        <fullName evidence="1">SAC3/GANP/THP3 conserved domain-containing protein</fullName>
    </recommendedName>
</protein>
<dbReference type="GO" id="GO:0051225">
    <property type="term" value="P:spindle assembly"/>
    <property type="evidence" value="ECO:0007669"/>
    <property type="project" value="TreeGrafter"/>
</dbReference>
<dbReference type="InterPro" id="IPR045107">
    <property type="entry name" value="SAC3/GANP/THP3"/>
</dbReference>
<dbReference type="AlphaFoldDB" id="A0A182XZ23"/>
<dbReference type="GO" id="GO:0005819">
    <property type="term" value="C:spindle"/>
    <property type="evidence" value="ECO:0007669"/>
    <property type="project" value="TreeGrafter"/>
</dbReference>
<name>A0A182XZ23_ANOST</name>
<dbReference type="GO" id="GO:0005634">
    <property type="term" value="C:nucleus"/>
    <property type="evidence" value="ECO:0007669"/>
    <property type="project" value="TreeGrafter"/>
</dbReference>
<dbReference type="VEuPathDB" id="VectorBase:ASTEI20_033009"/>
<feature type="domain" description="SAC3/GANP/THP3 conserved" evidence="1">
    <location>
        <begin position="95"/>
        <end position="377"/>
    </location>
</feature>
<dbReference type="OMA" id="YETESCI"/>
<reference evidence="3" key="1">
    <citation type="journal article" date="2014" name="Genome Biol.">
        <title>Genome analysis of a major urban malaria vector mosquito, Anopheles stephensi.</title>
        <authorList>
            <person name="Jiang X."/>
            <person name="Peery A."/>
            <person name="Hall A.B."/>
            <person name="Sharma A."/>
            <person name="Chen X.G."/>
            <person name="Waterhouse R.M."/>
            <person name="Komissarov A."/>
            <person name="Riehle M.M."/>
            <person name="Shouche Y."/>
            <person name="Sharakhova M.V."/>
            <person name="Lawson D."/>
            <person name="Pakpour N."/>
            <person name="Arensburger P."/>
            <person name="Davidson V.L."/>
            <person name="Eiglmeier K."/>
            <person name="Emrich S."/>
            <person name="George P."/>
            <person name="Kennedy R.C."/>
            <person name="Mane S.P."/>
            <person name="Maslen G."/>
            <person name="Oringanje C."/>
            <person name="Qi Y."/>
            <person name="Settlage R."/>
            <person name="Tojo M."/>
            <person name="Tubio J.M."/>
            <person name="Unger M.F."/>
            <person name="Wang B."/>
            <person name="Vernick K.D."/>
            <person name="Ribeiro J.M."/>
            <person name="James A.A."/>
            <person name="Michel K."/>
            <person name="Riehle M.A."/>
            <person name="Luckhart S."/>
            <person name="Sharakhov I.V."/>
            <person name="Tu Z."/>
        </authorList>
    </citation>
    <scope>NUCLEOTIDE SEQUENCE [LARGE SCALE GENOMIC DNA]</scope>
    <source>
        <strain evidence="3">Indian</strain>
    </source>
</reference>
<evidence type="ECO:0000313" key="3">
    <source>
        <dbReference type="Proteomes" id="UP000076408"/>
    </source>
</evidence>
<dbReference type="GO" id="GO:0005813">
    <property type="term" value="C:centrosome"/>
    <property type="evidence" value="ECO:0007669"/>
    <property type="project" value="TreeGrafter"/>
</dbReference>
<organism evidence="2 3">
    <name type="scientific">Anopheles stephensi</name>
    <name type="common">Indo-Pakistan malaria mosquito</name>
    <dbReference type="NCBI Taxonomy" id="30069"/>
    <lineage>
        <taxon>Eukaryota</taxon>
        <taxon>Metazoa</taxon>
        <taxon>Ecdysozoa</taxon>
        <taxon>Arthropoda</taxon>
        <taxon>Hexapoda</taxon>
        <taxon>Insecta</taxon>
        <taxon>Pterygota</taxon>
        <taxon>Neoptera</taxon>
        <taxon>Endopterygota</taxon>
        <taxon>Diptera</taxon>
        <taxon>Nematocera</taxon>
        <taxon>Culicoidea</taxon>
        <taxon>Culicidae</taxon>
        <taxon>Anophelinae</taxon>
        <taxon>Anopheles</taxon>
    </lineage>
</organism>
<proteinExistence type="predicted"/>
<dbReference type="VEuPathDB" id="VectorBase:ASTE002345"/>
<dbReference type="InterPro" id="IPR005062">
    <property type="entry name" value="SAC3/GANP/THP3_conserved"/>
</dbReference>
<dbReference type="PANTHER" id="PTHR12436:SF38">
    <property type="entry name" value="SAC3 DOMAIN-CONTAINING PROTEIN 1"/>
    <property type="match status" value="1"/>
</dbReference>
<dbReference type="EnsemblMetazoa" id="ASTEI01459-RA">
    <property type="protein sequence ID" value="ASTEI01459-PA"/>
    <property type="gene ID" value="ASTEI01459"/>
</dbReference>
<dbReference type="Pfam" id="PF03399">
    <property type="entry name" value="SAC3_GANP"/>
    <property type="match status" value="2"/>
</dbReference>
<dbReference type="GO" id="GO:0051298">
    <property type="term" value="P:centrosome duplication"/>
    <property type="evidence" value="ECO:0007669"/>
    <property type="project" value="TreeGrafter"/>
</dbReference>
<sequence length="437" mass="51061">MNEFIRGTCEEMCPKAEIDLSSSLFECHNSNNCRRIREKLVHFFETDPDAGRPGVPDRHRMVKEFSRSAADRRQPKPWEIRTPAMLLETIHYLLTMRIREKLVHFFETDPDAGRPGVPDRHRMVKEFSRSAADRRQPKPWEIRTPAMLLETIHYLLTIVLPDPRRPYYQRYEFIFDRMRAIRQEMVIQNLSAMETLPILEPIVRFLCYSAFRLCDAPIAEFDPKICSQHLQECLKKVLRCYEELDEASNRAADSNRFEMERLYLSFNIGSTEATQSAITRYGASEPKLRLHITTQLECHRGNYFAAMQNMLQFAPLEAAVASLKLPQFRRQILLQFSVAYQSRVQTVPLEWLESILHYEGRERTCLLNDCRHYNLQLVPRDSGQRSTDGNRNWAVKFEKATFDGQRSAIQPRKVPPIEDALEHCGNISRMLLDGFCG</sequence>
<reference evidence="2" key="2">
    <citation type="submission" date="2020-05" db="UniProtKB">
        <authorList>
            <consortium name="EnsemblMetazoa"/>
        </authorList>
    </citation>
    <scope>IDENTIFICATION</scope>
    <source>
        <strain evidence="2">Indian</strain>
    </source>
</reference>
<dbReference type="VEuPathDB" id="VectorBase:ASTEI01459"/>
<keyword evidence="3" id="KW-1185">Reference proteome</keyword>
<evidence type="ECO:0000313" key="2">
    <source>
        <dbReference type="EnsemblMetazoa" id="ASTEI01459-PA"/>
    </source>
</evidence>
<evidence type="ECO:0000259" key="1">
    <source>
        <dbReference type="Pfam" id="PF03399"/>
    </source>
</evidence>
<dbReference type="Proteomes" id="UP000076408">
    <property type="component" value="Unassembled WGS sequence"/>
</dbReference>
<feature type="domain" description="SAC3/GANP/THP3 conserved" evidence="1">
    <location>
        <begin position="27"/>
        <end position="94"/>
    </location>
</feature>